<organism evidence="2 3">
    <name type="scientific">candidate division WS6 bacterium GW2011_GWF2_39_15</name>
    <dbReference type="NCBI Taxonomy" id="1619100"/>
    <lineage>
        <taxon>Bacteria</taxon>
        <taxon>Candidatus Dojkabacteria</taxon>
    </lineage>
</organism>
<proteinExistence type="predicted"/>
<comment type="caution">
    <text evidence="2">The sequence shown here is derived from an EMBL/GenBank/DDBJ whole genome shotgun (WGS) entry which is preliminary data.</text>
</comment>
<dbReference type="Gene3D" id="3.40.50.2000">
    <property type="entry name" value="Glycogen Phosphorylase B"/>
    <property type="match status" value="2"/>
</dbReference>
<dbReference type="STRING" id="1619100.UT34_C0002G0274"/>
<gene>
    <name evidence="2" type="ORF">UT34_C0002G0274</name>
</gene>
<evidence type="ECO:0000259" key="1">
    <source>
        <dbReference type="Pfam" id="PF00534"/>
    </source>
</evidence>
<dbReference type="GO" id="GO:0016757">
    <property type="term" value="F:glycosyltransferase activity"/>
    <property type="evidence" value="ECO:0007669"/>
    <property type="project" value="InterPro"/>
</dbReference>
<dbReference type="PANTHER" id="PTHR45947">
    <property type="entry name" value="SULFOQUINOVOSYL TRANSFERASE SQD2"/>
    <property type="match status" value="1"/>
</dbReference>
<sequence>MKDLKVAIVTEYMTAIGGSDRIIESLLKIFPDAEIYTASFEKKNYSKFGNKVYTPKFFNWFLRKSLGRRVTVFLPFLFEQFDLRGYDLVVSVSAGASKGVITMPDQPHIGIICTPPRHQWDGDINIRGSMFKKIYLLGSKIISSYIRVWDVIAAKRIDYIVSISKFIKRKVYKRYRRDSVVIYPGIKDFWFEKVTEGEKEKVRNSYKLPEDFLLVVSRLYDYKRVDWAIRAAINSLKPLVIAGNGPDLRFLQKLAKGHDNIIFLPNLNDNEVRCLYNMAEVLLFCGIEDFGLIPVEAMASGTPVFAYNTGGVTETVENAKSGYYFESESELLRLVNEGKWKSIKPEWCIMRAQKFTEYQFISKITKYIKDIYEKERSN</sequence>
<dbReference type="Pfam" id="PF00534">
    <property type="entry name" value="Glycos_transf_1"/>
    <property type="match status" value="1"/>
</dbReference>
<accession>A0A0G0QVX2</accession>
<dbReference type="SUPFAM" id="SSF53756">
    <property type="entry name" value="UDP-Glycosyltransferase/glycogen phosphorylase"/>
    <property type="match status" value="1"/>
</dbReference>
<protein>
    <recommendedName>
        <fullName evidence="1">Glycosyl transferase family 1 domain-containing protein</fullName>
    </recommendedName>
</protein>
<name>A0A0G0QVX2_9BACT</name>
<dbReference type="InterPro" id="IPR001296">
    <property type="entry name" value="Glyco_trans_1"/>
</dbReference>
<dbReference type="Proteomes" id="UP000034799">
    <property type="component" value="Unassembled WGS sequence"/>
</dbReference>
<evidence type="ECO:0000313" key="3">
    <source>
        <dbReference type="Proteomes" id="UP000034799"/>
    </source>
</evidence>
<feature type="domain" description="Glycosyl transferase family 1" evidence="1">
    <location>
        <begin position="203"/>
        <end position="328"/>
    </location>
</feature>
<dbReference type="AlphaFoldDB" id="A0A0G0QVX2"/>
<dbReference type="PANTHER" id="PTHR45947:SF3">
    <property type="entry name" value="SULFOQUINOVOSYL TRANSFERASE SQD2"/>
    <property type="match status" value="1"/>
</dbReference>
<evidence type="ECO:0000313" key="2">
    <source>
        <dbReference type="EMBL" id="KKR05767.1"/>
    </source>
</evidence>
<reference evidence="2 3" key="1">
    <citation type="journal article" date="2015" name="Nature">
        <title>rRNA introns, odd ribosomes, and small enigmatic genomes across a large radiation of phyla.</title>
        <authorList>
            <person name="Brown C.T."/>
            <person name="Hug L.A."/>
            <person name="Thomas B.C."/>
            <person name="Sharon I."/>
            <person name="Castelle C.J."/>
            <person name="Singh A."/>
            <person name="Wilkins M.J."/>
            <person name="Williams K.H."/>
            <person name="Banfield J.F."/>
        </authorList>
    </citation>
    <scope>NUCLEOTIDE SEQUENCE [LARGE SCALE GENOMIC DNA]</scope>
</reference>
<dbReference type="EMBL" id="LBWK01000002">
    <property type="protein sequence ID" value="KKR05767.1"/>
    <property type="molecule type" value="Genomic_DNA"/>
</dbReference>
<dbReference type="InterPro" id="IPR050194">
    <property type="entry name" value="Glycosyltransferase_grp1"/>
</dbReference>